<keyword evidence="10" id="KW-1185">Reference proteome</keyword>
<evidence type="ECO:0000259" key="8">
    <source>
        <dbReference type="PROSITE" id="PS50928"/>
    </source>
</evidence>
<keyword evidence="3" id="KW-1003">Cell membrane</keyword>
<dbReference type="InterPro" id="IPR035906">
    <property type="entry name" value="MetI-like_sf"/>
</dbReference>
<dbReference type="Pfam" id="PF00528">
    <property type="entry name" value="BPD_transp_1"/>
    <property type="match status" value="1"/>
</dbReference>
<dbReference type="GO" id="GO:0005886">
    <property type="term" value="C:plasma membrane"/>
    <property type="evidence" value="ECO:0007669"/>
    <property type="project" value="UniProtKB-SubCell"/>
</dbReference>
<comment type="similarity">
    <text evidence="7">Belongs to the binding-protein-dependent transport system permease family.</text>
</comment>
<dbReference type="SUPFAM" id="SSF161098">
    <property type="entry name" value="MetI-like"/>
    <property type="match status" value="1"/>
</dbReference>
<comment type="subcellular location">
    <subcellularLocation>
        <location evidence="1 7">Cell membrane</location>
        <topology evidence="1 7">Multi-pass membrane protein</topology>
    </subcellularLocation>
</comment>
<gene>
    <name evidence="9" type="ORF">G4Y79_06560</name>
</gene>
<evidence type="ECO:0000256" key="7">
    <source>
        <dbReference type="RuleBase" id="RU363032"/>
    </source>
</evidence>
<protein>
    <submittedName>
        <fullName evidence="9">Sugar ABC transporter permease</fullName>
    </submittedName>
</protein>
<dbReference type="EMBL" id="CP062983">
    <property type="protein sequence ID" value="QPC85135.1"/>
    <property type="molecule type" value="Genomic_DNA"/>
</dbReference>
<evidence type="ECO:0000313" key="9">
    <source>
        <dbReference type="EMBL" id="QPC85135.1"/>
    </source>
</evidence>
<dbReference type="CDD" id="cd06261">
    <property type="entry name" value="TM_PBP2"/>
    <property type="match status" value="1"/>
</dbReference>
<evidence type="ECO:0000256" key="5">
    <source>
        <dbReference type="ARBA" id="ARBA00022989"/>
    </source>
</evidence>
<keyword evidence="4 7" id="KW-0812">Transmembrane</keyword>
<evidence type="ECO:0000256" key="6">
    <source>
        <dbReference type="ARBA" id="ARBA00023136"/>
    </source>
</evidence>
<dbReference type="PANTHER" id="PTHR30193">
    <property type="entry name" value="ABC TRANSPORTER PERMEASE PROTEIN"/>
    <property type="match status" value="1"/>
</dbReference>
<accession>A0A7S8EDT0</accession>
<feature type="transmembrane region" description="Helical" evidence="7">
    <location>
        <begin position="148"/>
        <end position="169"/>
    </location>
</feature>
<dbReference type="PROSITE" id="PS50928">
    <property type="entry name" value="ABC_TM1"/>
    <property type="match status" value="1"/>
</dbReference>
<name>A0A7S8EDT0_9CHLR</name>
<dbReference type="AlphaFoldDB" id="A0A7S8EDT0"/>
<feature type="transmembrane region" description="Helical" evidence="7">
    <location>
        <begin position="336"/>
        <end position="356"/>
    </location>
</feature>
<evidence type="ECO:0000256" key="2">
    <source>
        <dbReference type="ARBA" id="ARBA00022448"/>
    </source>
</evidence>
<keyword evidence="2 7" id="KW-0813">Transport</keyword>
<evidence type="ECO:0000256" key="1">
    <source>
        <dbReference type="ARBA" id="ARBA00004651"/>
    </source>
</evidence>
<reference evidence="9 10" key="1">
    <citation type="submission" date="2020-02" db="EMBL/GenBank/DDBJ databases">
        <authorList>
            <person name="Zheng R.K."/>
            <person name="Sun C.M."/>
        </authorList>
    </citation>
    <scope>NUCLEOTIDE SEQUENCE [LARGE SCALE GENOMIC DNA]</scope>
    <source>
        <strain evidence="10">rifampicinis</strain>
    </source>
</reference>
<dbReference type="PANTHER" id="PTHR30193:SF37">
    <property type="entry name" value="INNER MEMBRANE ABC TRANSPORTER PERMEASE PROTEIN YCJO"/>
    <property type="match status" value="1"/>
</dbReference>
<organism evidence="9 10">
    <name type="scientific">Phototrophicus methaneseepsis</name>
    <dbReference type="NCBI Taxonomy" id="2710758"/>
    <lineage>
        <taxon>Bacteria</taxon>
        <taxon>Bacillati</taxon>
        <taxon>Chloroflexota</taxon>
        <taxon>Candidatus Thermofontia</taxon>
        <taxon>Phototrophicales</taxon>
        <taxon>Phototrophicaceae</taxon>
        <taxon>Phototrophicus</taxon>
    </lineage>
</organism>
<proteinExistence type="inferred from homology"/>
<keyword evidence="5 7" id="KW-1133">Transmembrane helix</keyword>
<evidence type="ECO:0000256" key="4">
    <source>
        <dbReference type="ARBA" id="ARBA00022692"/>
    </source>
</evidence>
<dbReference type="GO" id="GO:0055085">
    <property type="term" value="P:transmembrane transport"/>
    <property type="evidence" value="ECO:0007669"/>
    <property type="project" value="InterPro"/>
</dbReference>
<dbReference type="InterPro" id="IPR051393">
    <property type="entry name" value="ABC_transporter_permease"/>
</dbReference>
<dbReference type="Gene3D" id="1.10.3720.10">
    <property type="entry name" value="MetI-like"/>
    <property type="match status" value="1"/>
</dbReference>
<evidence type="ECO:0000256" key="3">
    <source>
        <dbReference type="ARBA" id="ARBA00022475"/>
    </source>
</evidence>
<dbReference type="Proteomes" id="UP000594468">
    <property type="component" value="Chromosome"/>
</dbReference>
<sequence length="365" mass="40638">MISRILDTVFAGNEALLNSETRFAWNLLIPTLLIVIMVAARPLEQTFIRSLTDKRFAGREVPNFVGLDNYANLLGIRFDTVPCRIDDETGGCVVRDDGSIRWESIDRTLLEDGYRTLSNIPLPGGEVAQSLAISGLDRDFLQGIRTTLVFTLFSVSLELIIGLSMAMIVNSDFRGRGFMRAVMLVPWAIPTVISARLWELMLKDTSAGIVNKVLMDLHVISMPQAWLSDPSLQIPAAIMVDVWKTAPFMALLLLAGLQTIPKDLYEAASVDGASRVRTFFNITLPLLRPTIGVALVFRTLDALRVFDLFNVLFGRQQLSMATYNYETLVNNQQDGYASAVSMIIFVLISIFAFVYVRLLNVETDS</sequence>
<dbReference type="InterPro" id="IPR000515">
    <property type="entry name" value="MetI-like"/>
</dbReference>
<keyword evidence="6 7" id="KW-0472">Membrane</keyword>
<feature type="transmembrane region" description="Helical" evidence="7">
    <location>
        <begin position="23"/>
        <end position="40"/>
    </location>
</feature>
<dbReference type="KEGG" id="pmet:G4Y79_06560"/>
<feature type="domain" description="ABC transmembrane type-1" evidence="8">
    <location>
        <begin position="144"/>
        <end position="355"/>
    </location>
</feature>
<evidence type="ECO:0000313" key="10">
    <source>
        <dbReference type="Proteomes" id="UP000594468"/>
    </source>
</evidence>